<sequence length="400" mass="46742">MKSVALQEVVSLKTARSTTCPLCLQMKVIIDHCTNRIFIFGQHILLTLKRQSKTTFMHLNQIYPMNHEYSIPADNRFHYVPFRMLSQSYRPDFQFQEFQYFVVIDFEATCDKEKNPHPQEIIEFPSVLVNSMTGQLEDYFQIYVRPTHNQLLSDFCKELTGIQQTQVDKGVLLSEALFLHDKWLEEKGIKHTNFAVVTWSNWDCRVMLESECRFKRIRKPPYFNRWINLKVPFNEVFGGVKCNLKEAVQLAGLGWEGRAHCGLDDAKNTARLLALLMHRGFRFTITNSLMWPSAEHPWTMQQYMERQSGYTLQPHRMKHQFVPLVQFHHPIQVEHSKEQQQLQQRMYCYCGGKAASKWFRSQDQNMAASSLVVAIGLPLEEPFALILNGPPSDCMKRLSL</sequence>
<dbReference type="OrthoDB" id="448399at2759"/>
<dbReference type="InterPro" id="IPR012337">
    <property type="entry name" value="RNaseH-like_sf"/>
</dbReference>
<dbReference type="EMBL" id="VOIH02000002">
    <property type="protein sequence ID" value="KAF3452286.1"/>
    <property type="molecule type" value="Genomic_DNA"/>
</dbReference>
<dbReference type="PANTHER" id="PTHR23044">
    <property type="entry name" value="3'-5' EXONUCLEASE ERI1-RELATED"/>
    <property type="match status" value="1"/>
</dbReference>
<keyword evidence="1" id="KW-0540">Nuclease</keyword>
<dbReference type="CDD" id="cd06133">
    <property type="entry name" value="ERI-1_3'hExo_like"/>
    <property type="match status" value="1"/>
</dbReference>
<feature type="domain" description="Exonuclease" evidence="4">
    <location>
        <begin position="100"/>
        <end position="282"/>
    </location>
</feature>
<dbReference type="InterPro" id="IPR036397">
    <property type="entry name" value="RNaseH_sf"/>
</dbReference>
<dbReference type="PANTHER" id="PTHR23044:SF69">
    <property type="entry name" value="3'-5' EXORIBONUCLEASE 1-LIKE"/>
    <property type="match status" value="1"/>
</dbReference>
<evidence type="ECO:0000256" key="1">
    <source>
        <dbReference type="ARBA" id="ARBA00022722"/>
    </source>
</evidence>
<dbReference type="Gene3D" id="3.30.420.10">
    <property type="entry name" value="Ribonuclease H-like superfamily/Ribonuclease H"/>
    <property type="match status" value="1"/>
</dbReference>
<dbReference type="InterPro" id="IPR051274">
    <property type="entry name" value="3-5_Exoribonuclease"/>
</dbReference>
<dbReference type="GO" id="GO:0003676">
    <property type="term" value="F:nucleic acid binding"/>
    <property type="evidence" value="ECO:0007669"/>
    <property type="project" value="InterPro"/>
</dbReference>
<keyword evidence="3" id="KW-0269">Exonuclease</keyword>
<dbReference type="AlphaFoldDB" id="A0A8K0MN12"/>
<evidence type="ECO:0000259" key="4">
    <source>
        <dbReference type="SMART" id="SM00479"/>
    </source>
</evidence>
<evidence type="ECO:0000256" key="3">
    <source>
        <dbReference type="ARBA" id="ARBA00022839"/>
    </source>
</evidence>
<dbReference type="Proteomes" id="UP000796880">
    <property type="component" value="Unassembled WGS sequence"/>
</dbReference>
<comment type="caution">
    <text evidence="5">The sequence shown here is derived from an EMBL/GenBank/DDBJ whole genome shotgun (WGS) entry which is preliminary data.</text>
</comment>
<name>A0A8K0MN12_9ROSA</name>
<dbReference type="SMART" id="SM00479">
    <property type="entry name" value="EXOIII"/>
    <property type="match status" value="1"/>
</dbReference>
<dbReference type="GO" id="GO:0000175">
    <property type="term" value="F:3'-5'-RNA exonuclease activity"/>
    <property type="evidence" value="ECO:0007669"/>
    <property type="project" value="InterPro"/>
</dbReference>
<keyword evidence="2" id="KW-0378">Hydrolase</keyword>
<keyword evidence="6" id="KW-1185">Reference proteome</keyword>
<evidence type="ECO:0000256" key="2">
    <source>
        <dbReference type="ARBA" id="ARBA00022801"/>
    </source>
</evidence>
<evidence type="ECO:0000313" key="6">
    <source>
        <dbReference type="Proteomes" id="UP000796880"/>
    </source>
</evidence>
<dbReference type="FunFam" id="3.30.420.10:FF:000068">
    <property type="entry name" value="Exonuclease domain-containing protein 1"/>
    <property type="match status" value="1"/>
</dbReference>
<dbReference type="Pfam" id="PF00929">
    <property type="entry name" value="RNase_T"/>
    <property type="match status" value="1"/>
</dbReference>
<evidence type="ECO:0000313" key="5">
    <source>
        <dbReference type="EMBL" id="KAF3452286.1"/>
    </source>
</evidence>
<accession>A0A8K0MN12</accession>
<dbReference type="InterPro" id="IPR047201">
    <property type="entry name" value="ERI-1_3'hExo-like"/>
</dbReference>
<organism evidence="5 6">
    <name type="scientific">Rhamnella rubrinervis</name>
    <dbReference type="NCBI Taxonomy" id="2594499"/>
    <lineage>
        <taxon>Eukaryota</taxon>
        <taxon>Viridiplantae</taxon>
        <taxon>Streptophyta</taxon>
        <taxon>Embryophyta</taxon>
        <taxon>Tracheophyta</taxon>
        <taxon>Spermatophyta</taxon>
        <taxon>Magnoliopsida</taxon>
        <taxon>eudicotyledons</taxon>
        <taxon>Gunneridae</taxon>
        <taxon>Pentapetalae</taxon>
        <taxon>rosids</taxon>
        <taxon>fabids</taxon>
        <taxon>Rosales</taxon>
        <taxon>Rhamnaceae</taxon>
        <taxon>rhamnoid group</taxon>
        <taxon>Rhamneae</taxon>
        <taxon>Rhamnella</taxon>
    </lineage>
</organism>
<reference evidence="5" key="1">
    <citation type="submission" date="2020-03" db="EMBL/GenBank/DDBJ databases">
        <title>A high-quality chromosome-level genome assembly of a woody plant with both climbing and erect habits, Rhamnella rubrinervis.</title>
        <authorList>
            <person name="Lu Z."/>
            <person name="Yang Y."/>
            <person name="Zhu X."/>
            <person name="Sun Y."/>
        </authorList>
    </citation>
    <scope>NUCLEOTIDE SEQUENCE</scope>
    <source>
        <strain evidence="5">BYM</strain>
        <tissue evidence="5">Leaf</tissue>
    </source>
</reference>
<proteinExistence type="predicted"/>
<gene>
    <name evidence="5" type="ORF">FNV43_RR02719</name>
</gene>
<protein>
    <recommendedName>
        <fullName evidence="4">Exonuclease domain-containing protein</fullName>
    </recommendedName>
</protein>
<dbReference type="SUPFAM" id="SSF53098">
    <property type="entry name" value="Ribonuclease H-like"/>
    <property type="match status" value="1"/>
</dbReference>
<dbReference type="InterPro" id="IPR013520">
    <property type="entry name" value="Ribonucl_H"/>
</dbReference>